<gene>
    <name evidence="1" type="ORF">CBEIBR21_06505</name>
</gene>
<dbReference type="EMBL" id="MWMH01000002">
    <property type="protein sequence ID" value="OOP74145.1"/>
    <property type="molecule type" value="Genomic_DNA"/>
</dbReference>
<name>A0A1S9N9K3_CLOBE</name>
<dbReference type="InterPro" id="IPR032066">
    <property type="entry name" value="GP3_package"/>
</dbReference>
<reference evidence="1 2" key="1">
    <citation type="submission" date="2017-02" db="EMBL/GenBank/DDBJ databases">
        <title>Genome sequence of Clostridium beijerinckii Br21.</title>
        <authorList>
            <person name="Fonseca B.C."/>
            <person name="Guazzaroni M.E."/>
            <person name="Riano-Pachon D.M."/>
            <person name="Reginatto V."/>
        </authorList>
    </citation>
    <scope>NUCLEOTIDE SEQUENCE [LARGE SCALE GENOMIC DNA]</scope>
    <source>
        <strain evidence="1 2">Br21</strain>
    </source>
</reference>
<dbReference type="Pfam" id="PF16677">
    <property type="entry name" value="GP3_package"/>
    <property type="match status" value="1"/>
</dbReference>
<sequence length="136" mass="15562">MKWKTKPGKYENARQMQKIIDKYFQECIENEEYPSITGVAYSLGLNRQGLLDYENSLINGKLKSLDSSAKAEISDTIKRAKAFVEMCYEQRLFANGNPAGTIFTLKNNFKWVDKSEVEQTNKTISVGIKGFDEEED</sequence>
<evidence type="ECO:0000313" key="2">
    <source>
        <dbReference type="Proteomes" id="UP000190959"/>
    </source>
</evidence>
<dbReference type="RefSeq" id="WP_171983612.1">
    <property type="nucleotide sequence ID" value="NZ_MWMH01000002.1"/>
</dbReference>
<dbReference type="AlphaFoldDB" id="A0A1S9N9K3"/>
<organism evidence="1 2">
    <name type="scientific">Clostridium beijerinckii</name>
    <name type="common">Clostridium MP</name>
    <dbReference type="NCBI Taxonomy" id="1520"/>
    <lineage>
        <taxon>Bacteria</taxon>
        <taxon>Bacillati</taxon>
        <taxon>Bacillota</taxon>
        <taxon>Clostridia</taxon>
        <taxon>Eubacteriales</taxon>
        <taxon>Clostridiaceae</taxon>
        <taxon>Clostridium</taxon>
    </lineage>
</organism>
<comment type="caution">
    <text evidence="1">The sequence shown here is derived from an EMBL/GenBank/DDBJ whole genome shotgun (WGS) entry which is preliminary data.</text>
</comment>
<accession>A0A1S9N9K3</accession>
<dbReference type="Gene3D" id="1.10.132.80">
    <property type="match status" value="1"/>
</dbReference>
<protein>
    <recommendedName>
        <fullName evidence="3">Terminase small subunit</fullName>
    </recommendedName>
</protein>
<evidence type="ECO:0000313" key="1">
    <source>
        <dbReference type="EMBL" id="OOP74145.1"/>
    </source>
</evidence>
<proteinExistence type="predicted"/>
<evidence type="ECO:0008006" key="3">
    <source>
        <dbReference type="Google" id="ProtNLM"/>
    </source>
</evidence>
<dbReference type="Proteomes" id="UP000190959">
    <property type="component" value="Unassembled WGS sequence"/>
</dbReference>